<comment type="caution">
    <text evidence="5">The sequence shown here is derived from an EMBL/GenBank/DDBJ whole genome shotgun (WGS) entry which is preliminary data.</text>
</comment>
<proteinExistence type="predicted"/>
<keyword evidence="1" id="KW-0808">Transferase</keyword>
<name>A0ABV0J588_9CYAN</name>
<evidence type="ECO:0000259" key="4">
    <source>
        <dbReference type="PROSITE" id="PS51186"/>
    </source>
</evidence>
<evidence type="ECO:0000313" key="6">
    <source>
        <dbReference type="Proteomes" id="UP001464891"/>
    </source>
</evidence>
<dbReference type="InterPro" id="IPR016181">
    <property type="entry name" value="Acyl_CoA_acyltransferase"/>
</dbReference>
<protein>
    <submittedName>
        <fullName evidence="5">GNAT family N-acetyltransferase</fullName>
    </submittedName>
</protein>
<dbReference type="EMBL" id="JAMPKM010000003">
    <property type="protein sequence ID" value="MEP0816900.1"/>
    <property type="molecule type" value="Genomic_DNA"/>
</dbReference>
<evidence type="ECO:0000313" key="5">
    <source>
        <dbReference type="EMBL" id="MEP0816900.1"/>
    </source>
</evidence>
<evidence type="ECO:0000256" key="2">
    <source>
        <dbReference type="ARBA" id="ARBA00023315"/>
    </source>
</evidence>
<dbReference type="SUPFAM" id="SSF55729">
    <property type="entry name" value="Acyl-CoA N-acyltransferases (Nat)"/>
    <property type="match status" value="1"/>
</dbReference>
<dbReference type="RefSeq" id="WP_190439145.1">
    <property type="nucleotide sequence ID" value="NZ_JAMPKM010000003.1"/>
</dbReference>
<dbReference type="Pfam" id="PF13673">
    <property type="entry name" value="Acetyltransf_10"/>
    <property type="match status" value="1"/>
</dbReference>
<sequence length="184" mass="20332">MDIQIRLARPEDLDRVIELQTQALEILSSANYNAQQIQALVTGQAAWRGRDEVIFLAESAGELVGFSGLSTQRPQITAVYTHPQFARQGIGTQILQALEAAATEKRYPSIWVISSLTAVAFYQARGYKLLRKAGFRAEGGEWIDCVVLDKQLFSTANPAKHSSYIPLIMLMSLLIAALILALLR</sequence>
<dbReference type="CDD" id="cd04301">
    <property type="entry name" value="NAT_SF"/>
    <property type="match status" value="1"/>
</dbReference>
<gene>
    <name evidence="5" type="ORF">NC998_07300</name>
</gene>
<evidence type="ECO:0000256" key="1">
    <source>
        <dbReference type="ARBA" id="ARBA00022679"/>
    </source>
</evidence>
<evidence type="ECO:0000256" key="3">
    <source>
        <dbReference type="SAM" id="Phobius"/>
    </source>
</evidence>
<keyword evidence="2" id="KW-0012">Acyltransferase</keyword>
<keyword evidence="3" id="KW-0812">Transmembrane</keyword>
<dbReference type="Gene3D" id="3.40.630.30">
    <property type="match status" value="1"/>
</dbReference>
<reference evidence="5 6" key="1">
    <citation type="submission" date="2022-04" db="EMBL/GenBank/DDBJ databases">
        <title>Positive selection, recombination, and allopatry shape intraspecific diversity of widespread and dominant cyanobacteria.</title>
        <authorList>
            <person name="Wei J."/>
            <person name="Shu W."/>
            <person name="Hu C."/>
        </authorList>
    </citation>
    <scope>NUCLEOTIDE SEQUENCE [LARGE SCALE GENOMIC DNA]</scope>
    <source>
        <strain evidence="5 6">GB2-A4</strain>
    </source>
</reference>
<dbReference type="PANTHER" id="PTHR43877:SF1">
    <property type="entry name" value="ACETYLTRANSFERASE"/>
    <property type="match status" value="1"/>
</dbReference>
<accession>A0ABV0J588</accession>
<dbReference type="PROSITE" id="PS51186">
    <property type="entry name" value="GNAT"/>
    <property type="match status" value="1"/>
</dbReference>
<feature type="transmembrane region" description="Helical" evidence="3">
    <location>
        <begin position="164"/>
        <end position="183"/>
    </location>
</feature>
<keyword evidence="3" id="KW-1133">Transmembrane helix</keyword>
<organism evidence="5 6">
    <name type="scientific">Trichocoleus desertorum GB2-A4</name>
    <dbReference type="NCBI Taxonomy" id="2933944"/>
    <lineage>
        <taxon>Bacteria</taxon>
        <taxon>Bacillati</taxon>
        <taxon>Cyanobacteriota</taxon>
        <taxon>Cyanophyceae</taxon>
        <taxon>Leptolyngbyales</taxon>
        <taxon>Trichocoleusaceae</taxon>
        <taxon>Trichocoleus</taxon>
    </lineage>
</organism>
<dbReference type="InterPro" id="IPR050832">
    <property type="entry name" value="Bact_Acetyltransf"/>
</dbReference>
<keyword evidence="6" id="KW-1185">Reference proteome</keyword>
<feature type="domain" description="N-acetyltransferase" evidence="4">
    <location>
        <begin position="3"/>
        <end position="154"/>
    </location>
</feature>
<dbReference type="PANTHER" id="PTHR43877">
    <property type="entry name" value="AMINOALKYLPHOSPHONATE N-ACETYLTRANSFERASE-RELATED-RELATED"/>
    <property type="match status" value="1"/>
</dbReference>
<keyword evidence="3" id="KW-0472">Membrane</keyword>
<dbReference type="InterPro" id="IPR000182">
    <property type="entry name" value="GNAT_dom"/>
</dbReference>
<dbReference type="Proteomes" id="UP001464891">
    <property type="component" value="Unassembled WGS sequence"/>
</dbReference>